<keyword evidence="3 5" id="KW-1133">Transmembrane helix</keyword>
<feature type="transmembrane region" description="Helical" evidence="5">
    <location>
        <begin position="405"/>
        <end position="424"/>
    </location>
</feature>
<evidence type="ECO:0000313" key="7">
    <source>
        <dbReference type="EMBL" id="PZR34298.1"/>
    </source>
</evidence>
<feature type="transmembrane region" description="Helical" evidence="5">
    <location>
        <begin position="338"/>
        <end position="359"/>
    </location>
</feature>
<dbReference type="PANTHER" id="PTHR11662:SF285">
    <property type="entry name" value="HEXURONATE TRANSPORTER"/>
    <property type="match status" value="1"/>
</dbReference>
<dbReference type="Gene3D" id="1.20.1250.20">
    <property type="entry name" value="MFS general substrate transporter like domains"/>
    <property type="match status" value="2"/>
</dbReference>
<dbReference type="AlphaFoldDB" id="A0A2W5WKC4"/>
<protein>
    <submittedName>
        <fullName evidence="7">MFS transporter</fullName>
    </submittedName>
</protein>
<keyword evidence="4 5" id="KW-0472">Membrane</keyword>
<feature type="transmembrane region" description="Helical" evidence="5">
    <location>
        <begin position="179"/>
        <end position="198"/>
    </location>
</feature>
<dbReference type="GO" id="GO:0016020">
    <property type="term" value="C:membrane"/>
    <property type="evidence" value="ECO:0007669"/>
    <property type="project" value="UniProtKB-SubCell"/>
</dbReference>
<dbReference type="EMBL" id="QFQZ01000029">
    <property type="protein sequence ID" value="PZR34298.1"/>
    <property type="molecule type" value="Genomic_DNA"/>
</dbReference>
<dbReference type="PROSITE" id="PS50850">
    <property type="entry name" value="MFS"/>
    <property type="match status" value="1"/>
</dbReference>
<evidence type="ECO:0000256" key="5">
    <source>
        <dbReference type="SAM" id="Phobius"/>
    </source>
</evidence>
<feature type="transmembrane region" description="Helical" evidence="5">
    <location>
        <begin position="283"/>
        <end position="303"/>
    </location>
</feature>
<accession>A0A2W5WKC4</accession>
<dbReference type="InterPro" id="IPR020846">
    <property type="entry name" value="MFS_dom"/>
</dbReference>
<dbReference type="Pfam" id="PF07690">
    <property type="entry name" value="MFS_1"/>
    <property type="match status" value="1"/>
</dbReference>
<feature type="domain" description="Major facilitator superfamily (MFS) profile" evidence="6">
    <location>
        <begin position="26"/>
        <end position="428"/>
    </location>
</feature>
<keyword evidence="2 5" id="KW-0812">Transmembrane</keyword>
<comment type="caution">
    <text evidence="7">The sequence shown here is derived from an EMBL/GenBank/DDBJ whole genome shotgun (WGS) entry which is preliminary data.</text>
</comment>
<evidence type="ECO:0000313" key="8">
    <source>
        <dbReference type="Proteomes" id="UP000249393"/>
    </source>
</evidence>
<dbReference type="InterPro" id="IPR011701">
    <property type="entry name" value="MFS"/>
</dbReference>
<dbReference type="InterPro" id="IPR036259">
    <property type="entry name" value="MFS_trans_sf"/>
</dbReference>
<feature type="transmembrane region" description="Helical" evidence="5">
    <location>
        <begin position="315"/>
        <end position="332"/>
    </location>
</feature>
<evidence type="ECO:0000256" key="1">
    <source>
        <dbReference type="ARBA" id="ARBA00004141"/>
    </source>
</evidence>
<dbReference type="CDD" id="cd17319">
    <property type="entry name" value="MFS_ExuT_GudP_like"/>
    <property type="match status" value="1"/>
</dbReference>
<evidence type="ECO:0000256" key="2">
    <source>
        <dbReference type="ARBA" id="ARBA00022692"/>
    </source>
</evidence>
<dbReference type="InterPro" id="IPR050382">
    <property type="entry name" value="MFS_Na/Anion_cotransporter"/>
</dbReference>
<gene>
    <name evidence="7" type="ORF">DI526_10820</name>
</gene>
<name>A0A2W5WKC4_9CAUL</name>
<dbReference type="PANTHER" id="PTHR11662">
    <property type="entry name" value="SOLUTE CARRIER FAMILY 17"/>
    <property type="match status" value="1"/>
</dbReference>
<dbReference type="GO" id="GO:0015134">
    <property type="term" value="F:hexuronate transmembrane transporter activity"/>
    <property type="evidence" value="ECO:0007669"/>
    <property type="project" value="TreeGrafter"/>
</dbReference>
<organism evidence="7 8">
    <name type="scientific">Caulobacter segnis</name>
    <dbReference type="NCBI Taxonomy" id="88688"/>
    <lineage>
        <taxon>Bacteria</taxon>
        <taxon>Pseudomonadati</taxon>
        <taxon>Pseudomonadota</taxon>
        <taxon>Alphaproteobacteria</taxon>
        <taxon>Caulobacterales</taxon>
        <taxon>Caulobacteraceae</taxon>
        <taxon>Caulobacter</taxon>
    </lineage>
</organism>
<comment type="subcellular location">
    <subcellularLocation>
        <location evidence="1">Membrane</location>
        <topology evidence="1">Multi-pass membrane protein</topology>
    </subcellularLocation>
</comment>
<proteinExistence type="predicted"/>
<sequence>MNARPTRKRRLAKLSFPKLRALRWWIIGLVMLGAIINYLTRSTMGVAAPTVLKDLGISVKEYSWITGAFQLGIMLQPVCGYVLDTLGLRTGFAVFAAAWSMAAMAHGLASNWQGFAVLRGLLGFAEGSAQPAGMKTVATWFPAKERGFAGGVFNIGASVGSMLAPPLVVWAVLTWNWRAAFIMTGALGLVWLALWLLFYRSPDQHPSMTDDERARIAAGQETHLAEAGAKPSILSILKQRKFWGIALPRFLADPTWGTLSFWVPLYLSQTRGFDLKQIAMFAWLPFVAADLGCLFGPTVASFLQARGVSLINARRWAVTLGAAMMTGMIFVGRVESPYAAIALLCLGGFAHQTLSVTVITMASDLFRRDEVATVAGLAGMMGNLGVLLFSLLIGGLVATIGYDPFFVALGVLDIVGALILWTFVRDRIAPKAEPVSQSPNP</sequence>
<dbReference type="PIRSF" id="PIRSF002808">
    <property type="entry name" value="Hexose_phosphate_transp"/>
    <property type="match status" value="1"/>
</dbReference>
<dbReference type="Proteomes" id="UP000249393">
    <property type="component" value="Unassembled WGS sequence"/>
</dbReference>
<feature type="transmembrane region" description="Helical" evidence="5">
    <location>
        <begin position="371"/>
        <end position="393"/>
    </location>
</feature>
<evidence type="ECO:0000256" key="4">
    <source>
        <dbReference type="ARBA" id="ARBA00023136"/>
    </source>
</evidence>
<feature type="transmembrane region" description="Helical" evidence="5">
    <location>
        <begin position="152"/>
        <end position="173"/>
    </location>
</feature>
<evidence type="ECO:0000256" key="3">
    <source>
        <dbReference type="ARBA" id="ARBA00022989"/>
    </source>
</evidence>
<feature type="transmembrane region" description="Helical" evidence="5">
    <location>
        <begin position="90"/>
        <end position="109"/>
    </location>
</feature>
<dbReference type="SUPFAM" id="SSF103473">
    <property type="entry name" value="MFS general substrate transporter"/>
    <property type="match status" value="1"/>
</dbReference>
<reference evidence="7 8" key="1">
    <citation type="submission" date="2017-08" db="EMBL/GenBank/DDBJ databases">
        <title>Infants hospitalized years apart are colonized by the same room-sourced microbial strains.</title>
        <authorList>
            <person name="Brooks B."/>
            <person name="Olm M.R."/>
            <person name="Firek B.A."/>
            <person name="Baker R."/>
            <person name="Thomas B.C."/>
            <person name="Morowitz M.J."/>
            <person name="Banfield J.F."/>
        </authorList>
    </citation>
    <scope>NUCLEOTIDE SEQUENCE [LARGE SCALE GENOMIC DNA]</scope>
    <source>
        <strain evidence="7">S2_003_000_R2_4</strain>
    </source>
</reference>
<dbReference type="InterPro" id="IPR000849">
    <property type="entry name" value="Sugar_P_transporter"/>
</dbReference>
<evidence type="ECO:0000259" key="6">
    <source>
        <dbReference type="PROSITE" id="PS50850"/>
    </source>
</evidence>
<feature type="transmembrane region" description="Helical" evidence="5">
    <location>
        <begin position="21"/>
        <end position="39"/>
    </location>
</feature>